<reference evidence="4" key="1">
    <citation type="submission" date="2015-07" db="EMBL/GenBank/DDBJ databases">
        <title>Transcriptome Assembly of Anthurium amnicola.</title>
        <authorList>
            <person name="Suzuki J."/>
        </authorList>
    </citation>
    <scope>NUCLEOTIDE SEQUENCE</scope>
</reference>
<evidence type="ECO:0000256" key="2">
    <source>
        <dbReference type="SAM" id="Phobius"/>
    </source>
</evidence>
<sequence length="777" mass="88142">SLCVCVCDEAPPPAPLASRPPPTSPLLPIPPFLPPPPRRPSEPLHSRPRAHLLRHGPHREGVGDRGRYLGAHPPRGRRPHGAPEDQAWRGRDARHGGGDARDGGGRGGGRAGQGRRWRRGGGGGGGTHRRVSVFAVTVTIALAILVSLSVFHYLFRDREVQGSSNDEREQDNETRKKGDYDFRPRLNRSMAFKELRFGKGSIMVGRDSRYWDRDDRRRDDDYDEDSSVLSKNGGGNVDHKTEDEGRRRIAEQLALNNGQGGESDQRKSRGKGLYNEAGRTELKEYEEKYEESLKKSKQSGEEGSDVEGVNFSDEYDDGFDAEDSSMDGSDDLEHENGGHLPGVVRLDSDGVDGSGQTVSSREEVKGKPRFKISRSTKIKSGGDAKTGHAHIDSELSKTSSSGKKKTGAKGNPRHHRFSGCEMKFLNSTDLLVEPLEKKKFSRFSLRYTEVEERPNGVEKWEPRFAGHQSLQEREESFYARDQRINCGFIKGPKGSPSTGFDLAEDDVKFMSSCHIAVSSCIFGNSDRLKTPSNKMIKRSSRKSVCFVMFVDEITFQTLSAEGQKPDMMGFVGLWKIVVVKHLPFTDMRRVGKIPKFLTHRLFPSARYSIWLDSKLRLIGDPQFLLEYFLWRKGYEYAISNHYDRHCVWEEVMQNKKLNKFNHTIIDQQFAFYQADGLKKFDPSDPNKLLPSYVPEGSFIMRAHTPTSNLFSCLWFNEVDRFTPRDQLSFAYTYLKLRRMNPEKPFYLNMFKDCERRAIAKLYRHRGEDKRTSTRAIG</sequence>
<evidence type="ECO:0000256" key="1">
    <source>
        <dbReference type="SAM" id="MobiDB-lite"/>
    </source>
</evidence>
<accession>A0A1D1YVE6</accession>
<keyword evidence="2" id="KW-0812">Transmembrane</keyword>
<dbReference type="InterPro" id="IPR048354">
    <property type="entry name" value="TOD1_MUCI70_glycTrfase_dom"/>
</dbReference>
<feature type="compositionally biased region" description="Basic residues" evidence="1">
    <location>
        <begin position="367"/>
        <end position="377"/>
    </location>
</feature>
<feature type="region of interest" description="Disordered" evidence="1">
    <location>
        <begin position="213"/>
        <end position="415"/>
    </location>
</feature>
<feature type="region of interest" description="Disordered" evidence="1">
    <location>
        <begin position="10"/>
        <end position="129"/>
    </location>
</feature>
<evidence type="ECO:0000259" key="3">
    <source>
        <dbReference type="Pfam" id="PF04765"/>
    </source>
</evidence>
<feature type="compositionally biased region" description="Basic and acidic residues" evidence="1">
    <location>
        <begin position="58"/>
        <end position="67"/>
    </location>
</feature>
<feature type="compositionally biased region" description="Basic and acidic residues" evidence="1">
    <location>
        <begin position="81"/>
        <end position="104"/>
    </location>
</feature>
<feature type="region of interest" description="Disordered" evidence="1">
    <location>
        <begin position="160"/>
        <end position="182"/>
    </location>
</feature>
<dbReference type="InterPro" id="IPR006852">
    <property type="entry name" value="TOD1_MUCI70"/>
</dbReference>
<protein>
    <recommendedName>
        <fullName evidence="3">TOD1/MUCI70 glycosyltransferase-like domain-containing protein</fullName>
    </recommendedName>
</protein>
<evidence type="ECO:0000313" key="4">
    <source>
        <dbReference type="EMBL" id="JAT58643.1"/>
    </source>
</evidence>
<proteinExistence type="predicted"/>
<feature type="compositionally biased region" description="Basic residues" evidence="1">
    <location>
        <begin position="402"/>
        <end position="415"/>
    </location>
</feature>
<feature type="compositionally biased region" description="Acidic residues" evidence="1">
    <location>
        <begin position="313"/>
        <end position="333"/>
    </location>
</feature>
<feature type="compositionally biased region" description="Basic and acidic residues" evidence="1">
    <location>
        <begin position="380"/>
        <end position="395"/>
    </location>
</feature>
<organism evidence="4">
    <name type="scientific">Anthurium amnicola</name>
    <dbReference type="NCBI Taxonomy" id="1678845"/>
    <lineage>
        <taxon>Eukaryota</taxon>
        <taxon>Viridiplantae</taxon>
        <taxon>Streptophyta</taxon>
        <taxon>Embryophyta</taxon>
        <taxon>Tracheophyta</taxon>
        <taxon>Spermatophyta</taxon>
        <taxon>Magnoliopsida</taxon>
        <taxon>Liliopsida</taxon>
        <taxon>Araceae</taxon>
        <taxon>Pothoideae</taxon>
        <taxon>Potheae</taxon>
        <taxon>Anthurium</taxon>
    </lineage>
</organism>
<dbReference type="PANTHER" id="PTHR12956:SF24">
    <property type="entry name" value="TRANSMEMBRANE PROTEIN (DUF616)"/>
    <property type="match status" value="1"/>
</dbReference>
<feature type="transmembrane region" description="Helical" evidence="2">
    <location>
        <begin position="133"/>
        <end position="155"/>
    </location>
</feature>
<gene>
    <name evidence="4" type="ORF">g.79711</name>
</gene>
<dbReference type="Pfam" id="PF04765">
    <property type="entry name" value="TOD1_MUCI70"/>
    <property type="match status" value="1"/>
</dbReference>
<feature type="compositionally biased region" description="Basic and acidic residues" evidence="1">
    <location>
        <begin position="278"/>
        <end position="300"/>
    </location>
</feature>
<feature type="compositionally biased region" description="Basic residues" evidence="1">
    <location>
        <begin position="46"/>
        <end position="57"/>
    </location>
</feature>
<feature type="non-terminal residue" evidence="4">
    <location>
        <position position="1"/>
    </location>
</feature>
<keyword evidence="2" id="KW-0472">Membrane</keyword>
<dbReference type="PANTHER" id="PTHR12956">
    <property type="entry name" value="ALKALINE CERAMIDASE-RELATED"/>
    <property type="match status" value="1"/>
</dbReference>
<feature type="domain" description="TOD1/MUCI70 glycosyltransferase-like" evidence="3">
    <location>
        <begin position="445"/>
        <end position="764"/>
    </location>
</feature>
<dbReference type="AlphaFoldDB" id="A0A1D1YVE6"/>
<name>A0A1D1YVE6_9ARAE</name>
<keyword evidence="2" id="KW-1133">Transmembrane helix</keyword>
<feature type="compositionally biased region" description="Pro residues" evidence="1">
    <location>
        <begin position="10"/>
        <end position="38"/>
    </location>
</feature>
<dbReference type="EMBL" id="GDJX01009293">
    <property type="protein sequence ID" value="JAT58643.1"/>
    <property type="molecule type" value="Transcribed_RNA"/>
</dbReference>
<feature type="compositionally biased region" description="Basic and acidic residues" evidence="1">
    <location>
        <begin position="237"/>
        <end position="250"/>
    </location>
</feature>